<gene>
    <name evidence="3" type="ordered locus">Dacet_1232</name>
</gene>
<dbReference type="eggNOG" id="COG0741">
    <property type="taxonomic scope" value="Bacteria"/>
</dbReference>
<dbReference type="CAZy" id="GH23">
    <property type="family name" value="Glycoside Hydrolase Family 23"/>
</dbReference>
<dbReference type="Proteomes" id="UP000002012">
    <property type="component" value="Chromosome"/>
</dbReference>
<sequence precursor="true">MKKTFERFTSAFIMSAVVLSAFAAFNVVYLFKMGNTVEKLSEKTMEKSDQYINTKNELKHEKDKMSFMAHVLDIKNVLDDMGSTTSSYNTMDFAYLIAKESLDNDLDPLLVLAVIQTESSFRKSIVSNKGAIGLMQILPNTAQYVSSMHDHIELTSTQELFEPQTNITIGISYLSYLINKFDNQKYALIAYNMGPTNLVRRIKTGNVLPNRYYRSVMRNYSYILSKSGRV</sequence>
<name>D4H7K5_DENA2</name>
<dbReference type="Pfam" id="PF01464">
    <property type="entry name" value="SLT"/>
    <property type="match status" value="1"/>
</dbReference>
<feature type="domain" description="Transglycosylase SLT" evidence="2">
    <location>
        <begin position="97"/>
        <end position="204"/>
    </location>
</feature>
<dbReference type="CDD" id="cd16896">
    <property type="entry name" value="LT_Slt70-like"/>
    <property type="match status" value="1"/>
</dbReference>
<accession>D4H7K5</accession>
<dbReference type="InParanoid" id="D4H7K5"/>
<dbReference type="PaxDb" id="522772-Dacet_1232"/>
<evidence type="ECO:0000259" key="2">
    <source>
        <dbReference type="Pfam" id="PF01464"/>
    </source>
</evidence>
<dbReference type="Gene3D" id="1.10.530.10">
    <property type="match status" value="1"/>
</dbReference>
<dbReference type="AlphaFoldDB" id="D4H7K5"/>
<dbReference type="PANTHER" id="PTHR37423:SF2">
    <property type="entry name" value="MEMBRANE-BOUND LYTIC MUREIN TRANSGLYCOSYLASE C"/>
    <property type="match status" value="1"/>
</dbReference>
<dbReference type="RefSeq" id="WP_013010526.1">
    <property type="nucleotide sequence ID" value="NC_013943.1"/>
</dbReference>
<dbReference type="SUPFAM" id="SSF53955">
    <property type="entry name" value="Lysozyme-like"/>
    <property type="match status" value="1"/>
</dbReference>
<organism evidence="3 4">
    <name type="scientific">Denitrovibrio acetiphilus (strain DSM 12809 / NBRC 114555 / N2460)</name>
    <dbReference type="NCBI Taxonomy" id="522772"/>
    <lineage>
        <taxon>Bacteria</taxon>
        <taxon>Pseudomonadati</taxon>
        <taxon>Deferribacterota</taxon>
        <taxon>Deferribacteres</taxon>
        <taxon>Deferribacterales</taxon>
        <taxon>Geovibrionaceae</taxon>
        <taxon>Denitrovibrio</taxon>
    </lineage>
</organism>
<dbReference type="InterPro" id="IPR008258">
    <property type="entry name" value="Transglycosylase_SLT_dom_1"/>
</dbReference>
<dbReference type="PANTHER" id="PTHR37423">
    <property type="entry name" value="SOLUBLE LYTIC MUREIN TRANSGLYCOSYLASE-RELATED"/>
    <property type="match status" value="1"/>
</dbReference>
<dbReference type="HOGENOM" id="CLU_1203214_0_0_0"/>
<dbReference type="KEGG" id="dap:Dacet_1232"/>
<comment type="similarity">
    <text evidence="1">Belongs to the transglycosylase Slt family.</text>
</comment>
<proteinExistence type="inferred from homology"/>
<evidence type="ECO:0000313" key="3">
    <source>
        <dbReference type="EMBL" id="ADD68004.1"/>
    </source>
</evidence>
<dbReference type="OrthoDB" id="9794745at2"/>
<dbReference type="InterPro" id="IPR023346">
    <property type="entry name" value="Lysozyme-like_dom_sf"/>
</dbReference>
<protein>
    <submittedName>
        <fullName evidence="3">Lytic transglycosylase catalytic</fullName>
    </submittedName>
</protein>
<reference evidence="3 4" key="1">
    <citation type="journal article" date="2010" name="Stand. Genomic Sci.">
        <title>Complete genome sequence of Denitrovibrio acetiphilus type strain (N2460).</title>
        <authorList>
            <person name="Kiss H."/>
            <person name="Lang E."/>
            <person name="Lapidus A."/>
            <person name="Copeland A."/>
            <person name="Nolan M."/>
            <person name="Glavina Del Rio T."/>
            <person name="Chen F."/>
            <person name="Lucas S."/>
            <person name="Tice H."/>
            <person name="Cheng J.F."/>
            <person name="Han C."/>
            <person name="Goodwin L."/>
            <person name="Pitluck S."/>
            <person name="Liolios K."/>
            <person name="Pati A."/>
            <person name="Ivanova N."/>
            <person name="Mavromatis K."/>
            <person name="Chen A."/>
            <person name="Palaniappan K."/>
            <person name="Land M."/>
            <person name="Hauser L."/>
            <person name="Chang Y.J."/>
            <person name="Jeffries C.D."/>
            <person name="Detter J.C."/>
            <person name="Brettin T."/>
            <person name="Spring S."/>
            <person name="Rohde M."/>
            <person name="Goker M."/>
            <person name="Woyke T."/>
            <person name="Bristow J."/>
            <person name="Eisen J.A."/>
            <person name="Markowitz V."/>
            <person name="Hugenholtz P."/>
            <person name="Kyrpides N.C."/>
            <person name="Klenk H.P."/>
        </authorList>
    </citation>
    <scope>NUCLEOTIDE SEQUENCE [LARGE SCALE GENOMIC DNA]</scope>
    <source>
        <strain evidence="4">DSM 12809 / NBRC 114555 / N2460</strain>
    </source>
</reference>
<evidence type="ECO:0000313" key="4">
    <source>
        <dbReference type="Proteomes" id="UP000002012"/>
    </source>
</evidence>
<dbReference type="STRING" id="522772.Dacet_1232"/>
<evidence type="ECO:0000256" key="1">
    <source>
        <dbReference type="ARBA" id="ARBA00007734"/>
    </source>
</evidence>
<keyword evidence="4" id="KW-1185">Reference proteome</keyword>
<dbReference type="EMBL" id="CP001968">
    <property type="protein sequence ID" value="ADD68004.1"/>
    <property type="molecule type" value="Genomic_DNA"/>
</dbReference>